<dbReference type="AlphaFoldDB" id="A0A4C1T229"/>
<sequence length="322" mass="34831">MTPLGLRVSMGGIDHLGTLSRLASSSSPRIRPRGKLTVSYKLKSELLASPAPTEYLERDVTSNEDIGLRYNSTPLNVDLSHAPTPTSMTSKCRERRARRRTAAYRFNVIRREKAAEVGKLGIRFPARRTAETDHILPYSANCIVCVCVCVCVCVVCRCIGGKCFSPRMKEYSVYGGAVFGDGPARWSDRRFPFRTSIDVIFCMGSVHKPLYLYGLASGMAIKADEPPRAGGGAGRARGAGGVTVTNGADGRGTRSRGPQLIAADVVAEQSQRSSGPLLRARTNPVAARRVPVNLSNLTSQELPLITPDKNCLCPRIHLGDSL</sequence>
<reference evidence="2 3" key="1">
    <citation type="journal article" date="2019" name="Commun. Biol.">
        <title>The bagworm genome reveals a unique fibroin gene that provides high tensile strength.</title>
        <authorList>
            <person name="Kono N."/>
            <person name="Nakamura H."/>
            <person name="Ohtoshi R."/>
            <person name="Tomita M."/>
            <person name="Numata K."/>
            <person name="Arakawa K."/>
        </authorList>
    </citation>
    <scope>NUCLEOTIDE SEQUENCE [LARGE SCALE GENOMIC DNA]</scope>
</reference>
<organism evidence="2 3">
    <name type="scientific">Eumeta variegata</name>
    <name type="common">Bagworm moth</name>
    <name type="synonym">Eumeta japonica</name>
    <dbReference type="NCBI Taxonomy" id="151549"/>
    <lineage>
        <taxon>Eukaryota</taxon>
        <taxon>Metazoa</taxon>
        <taxon>Ecdysozoa</taxon>
        <taxon>Arthropoda</taxon>
        <taxon>Hexapoda</taxon>
        <taxon>Insecta</taxon>
        <taxon>Pterygota</taxon>
        <taxon>Neoptera</taxon>
        <taxon>Endopterygota</taxon>
        <taxon>Lepidoptera</taxon>
        <taxon>Glossata</taxon>
        <taxon>Ditrysia</taxon>
        <taxon>Tineoidea</taxon>
        <taxon>Psychidae</taxon>
        <taxon>Oiketicinae</taxon>
        <taxon>Eumeta</taxon>
    </lineage>
</organism>
<feature type="compositionally biased region" description="Gly residues" evidence="1">
    <location>
        <begin position="229"/>
        <end position="241"/>
    </location>
</feature>
<gene>
    <name evidence="2" type="ORF">EVAR_2735_1</name>
</gene>
<accession>A0A4C1T229</accession>
<dbReference type="EMBL" id="BGZK01000027">
    <property type="protein sequence ID" value="GBP07600.1"/>
    <property type="molecule type" value="Genomic_DNA"/>
</dbReference>
<feature type="region of interest" description="Disordered" evidence="1">
    <location>
        <begin position="228"/>
        <end position="257"/>
    </location>
</feature>
<proteinExistence type="predicted"/>
<dbReference type="Proteomes" id="UP000299102">
    <property type="component" value="Unassembled WGS sequence"/>
</dbReference>
<evidence type="ECO:0000313" key="3">
    <source>
        <dbReference type="Proteomes" id="UP000299102"/>
    </source>
</evidence>
<comment type="caution">
    <text evidence="2">The sequence shown here is derived from an EMBL/GenBank/DDBJ whole genome shotgun (WGS) entry which is preliminary data.</text>
</comment>
<name>A0A4C1T229_EUMVA</name>
<keyword evidence="3" id="KW-1185">Reference proteome</keyword>
<protein>
    <submittedName>
        <fullName evidence="2">Uncharacterized protein</fullName>
    </submittedName>
</protein>
<evidence type="ECO:0000256" key="1">
    <source>
        <dbReference type="SAM" id="MobiDB-lite"/>
    </source>
</evidence>
<evidence type="ECO:0000313" key="2">
    <source>
        <dbReference type="EMBL" id="GBP07600.1"/>
    </source>
</evidence>